<sequence length="164" mass="17566">HQQEHDKLSTTGSKSARDAPADEINSPHDSCSSDVELIGHGRPPTLVNRSPVRKLPRSPAGGHGVAHTLNQQSPPRKVPTSIGSSYAASSNPGRSINLNNMGSPIGTPDLRPLTAAGRKFLSELQELHFPLPIARQLKTGAMRLALTHVATDIRISTAEEERSH</sequence>
<dbReference type="EMBL" id="LAVV01007447">
    <property type="protein sequence ID" value="KNZ55896.1"/>
    <property type="molecule type" value="Genomic_DNA"/>
</dbReference>
<organism evidence="2 3">
    <name type="scientific">Puccinia sorghi</name>
    <dbReference type="NCBI Taxonomy" id="27349"/>
    <lineage>
        <taxon>Eukaryota</taxon>
        <taxon>Fungi</taxon>
        <taxon>Dikarya</taxon>
        <taxon>Basidiomycota</taxon>
        <taxon>Pucciniomycotina</taxon>
        <taxon>Pucciniomycetes</taxon>
        <taxon>Pucciniales</taxon>
        <taxon>Pucciniaceae</taxon>
        <taxon>Puccinia</taxon>
    </lineage>
</organism>
<feature type="compositionally biased region" description="Polar residues" evidence="1">
    <location>
        <begin position="81"/>
        <end position="95"/>
    </location>
</feature>
<dbReference type="VEuPathDB" id="FungiDB:VP01_254g1"/>
<keyword evidence="3" id="KW-1185">Reference proteome</keyword>
<accession>A0A0L6V543</accession>
<name>A0A0L6V543_9BASI</name>
<protein>
    <submittedName>
        <fullName evidence="2">Uncharacterized protein</fullName>
    </submittedName>
</protein>
<dbReference type="AlphaFoldDB" id="A0A0L6V543"/>
<evidence type="ECO:0000313" key="2">
    <source>
        <dbReference type="EMBL" id="KNZ55896.1"/>
    </source>
</evidence>
<reference evidence="2 3" key="1">
    <citation type="submission" date="2015-08" db="EMBL/GenBank/DDBJ databases">
        <title>Next Generation Sequencing and Analysis of the Genome of Puccinia sorghi L Schw, the Causal Agent of Maize Common Rust.</title>
        <authorList>
            <person name="Rochi L."/>
            <person name="Burguener G."/>
            <person name="Darino M."/>
            <person name="Turjanski A."/>
            <person name="Kreff E."/>
            <person name="Dieguez M.J."/>
            <person name="Sacco F."/>
        </authorList>
    </citation>
    <scope>NUCLEOTIDE SEQUENCE [LARGE SCALE GENOMIC DNA]</scope>
    <source>
        <strain evidence="2 3">RO10H11247</strain>
    </source>
</reference>
<dbReference type="Proteomes" id="UP000037035">
    <property type="component" value="Unassembled WGS sequence"/>
</dbReference>
<comment type="caution">
    <text evidence="2">The sequence shown here is derived from an EMBL/GenBank/DDBJ whole genome shotgun (WGS) entry which is preliminary data.</text>
</comment>
<feature type="region of interest" description="Disordered" evidence="1">
    <location>
        <begin position="1"/>
        <end position="95"/>
    </location>
</feature>
<evidence type="ECO:0000256" key="1">
    <source>
        <dbReference type="SAM" id="MobiDB-lite"/>
    </source>
</evidence>
<feature type="non-terminal residue" evidence="2">
    <location>
        <position position="1"/>
    </location>
</feature>
<gene>
    <name evidence="2" type="ORF">VP01_254g1</name>
</gene>
<proteinExistence type="predicted"/>
<evidence type="ECO:0000313" key="3">
    <source>
        <dbReference type="Proteomes" id="UP000037035"/>
    </source>
</evidence>